<keyword evidence="2" id="KW-1185">Reference proteome</keyword>
<accession>A0ABV2WC72</accession>
<evidence type="ECO:0000313" key="2">
    <source>
        <dbReference type="Proteomes" id="UP001550378"/>
    </source>
</evidence>
<dbReference type="Proteomes" id="UP001550378">
    <property type="component" value="Unassembled WGS sequence"/>
</dbReference>
<dbReference type="RefSeq" id="WP_359655399.1">
    <property type="nucleotide sequence ID" value="NZ_JBEXZP010000082.1"/>
</dbReference>
<protein>
    <submittedName>
        <fullName evidence="1">Uncharacterized protein</fullName>
    </submittedName>
</protein>
<organism evidence="1 2">
    <name type="scientific">Streptomyces lavendulocolor</name>
    <dbReference type="NCBI Taxonomy" id="67316"/>
    <lineage>
        <taxon>Bacteria</taxon>
        <taxon>Bacillati</taxon>
        <taxon>Actinomycetota</taxon>
        <taxon>Actinomycetes</taxon>
        <taxon>Kitasatosporales</taxon>
        <taxon>Streptomycetaceae</taxon>
        <taxon>Streptomyces</taxon>
    </lineage>
</organism>
<comment type="caution">
    <text evidence="1">The sequence shown here is derived from an EMBL/GenBank/DDBJ whole genome shotgun (WGS) entry which is preliminary data.</text>
</comment>
<sequence length="48" mass="5336">MSDLSERLAAVQARWEHGHDELTDGCALCVAEYDEAFRAVHDHQPPSA</sequence>
<reference evidence="1 2" key="1">
    <citation type="submission" date="2024-06" db="EMBL/GenBank/DDBJ databases">
        <title>The Natural Products Discovery Center: Release of the First 8490 Sequenced Strains for Exploring Actinobacteria Biosynthetic Diversity.</title>
        <authorList>
            <person name="Kalkreuter E."/>
            <person name="Kautsar S.A."/>
            <person name="Yang D."/>
            <person name="Bader C.D."/>
            <person name="Teijaro C.N."/>
            <person name="Fluegel L."/>
            <person name="Davis C.M."/>
            <person name="Simpson J.R."/>
            <person name="Lauterbach L."/>
            <person name="Steele A.D."/>
            <person name="Gui C."/>
            <person name="Meng S."/>
            <person name="Li G."/>
            <person name="Viehrig K."/>
            <person name="Ye F."/>
            <person name="Su P."/>
            <person name="Kiefer A.F."/>
            <person name="Nichols A."/>
            <person name="Cepeda A.J."/>
            <person name="Yan W."/>
            <person name="Fan B."/>
            <person name="Jiang Y."/>
            <person name="Adhikari A."/>
            <person name="Zheng C.-J."/>
            <person name="Schuster L."/>
            <person name="Cowan T.M."/>
            <person name="Smanski M.J."/>
            <person name="Chevrette M.G."/>
            <person name="De Carvalho L.P.S."/>
            <person name="Shen B."/>
        </authorList>
    </citation>
    <scope>NUCLEOTIDE SEQUENCE [LARGE SCALE GENOMIC DNA]</scope>
    <source>
        <strain evidence="1 2">NPDC006337</strain>
    </source>
</reference>
<gene>
    <name evidence="1" type="ORF">ABZ508_26605</name>
</gene>
<name>A0ABV2WC72_9ACTN</name>
<proteinExistence type="predicted"/>
<evidence type="ECO:0000313" key="1">
    <source>
        <dbReference type="EMBL" id="MEU0710938.1"/>
    </source>
</evidence>
<dbReference type="EMBL" id="JBEXZR010000029">
    <property type="protein sequence ID" value="MEU0710938.1"/>
    <property type="molecule type" value="Genomic_DNA"/>
</dbReference>